<evidence type="ECO:0000256" key="1">
    <source>
        <dbReference type="ARBA" id="ARBA00023157"/>
    </source>
</evidence>
<sequence>MGLVSARGSTGLLRRSSCFLRKVLLPVADQMSCINSTEHVITNNMFCSGYLLEERDACTWFLAGVVSWGERCAAEGKYSVYTRLGNYLPWIHEEMMNEESGPSRSQSTTEAP</sequence>
<accession>A0A671PX93</accession>
<dbReference type="Proteomes" id="UP000472260">
    <property type="component" value="Unassembled WGS sequence"/>
</dbReference>
<dbReference type="PANTHER" id="PTHR24278">
    <property type="entry name" value="COAGULATION FACTOR"/>
    <property type="match status" value="1"/>
</dbReference>
<evidence type="ECO:0000313" key="4">
    <source>
        <dbReference type="Proteomes" id="UP000472260"/>
    </source>
</evidence>
<dbReference type="PROSITE" id="PS50240">
    <property type="entry name" value="TRYPSIN_DOM"/>
    <property type="match status" value="1"/>
</dbReference>
<evidence type="ECO:0000259" key="2">
    <source>
        <dbReference type="PROSITE" id="PS50240"/>
    </source>
</evidence>
<reference evidence="3" key="1">
    <citation type="submission" date="2025-08" db="UniProtKB">
        <authorList>
            <consortium name="Ensembl"/>
        </authorList>
    </citation>
    <scope>IDENTIFICATION</scope>
</reference>
<evidence type="ECO:0000313" key="3">
    <source>
        <dbReference type="Ensembl" id="ENSSANP00000060868.1"/>
    </source>
</evidence>
<proteinExistence type="predicted"/>
<dbReference type="InterPro" id="IPR009003">
    <property type="entry name" value="Peptidase_S1_PA"/>
</dbReference>
<feature type="domain" description="Peptidase S1" evidence="2">
    <location>
        <begin position="1"/>
        <end position="96"/>
    </location>
</feature>
<dbReference type="InterPro" id="IPR001254">
    <property type="entry name" value="Trypsin_dom"/>
</dbReference>
<dbReference type="GO" id="GO:0006508">
    <property type="term" value="P:proteolysis"/>
    <property type="evidence" value="ECO:0007669"/>
    <property type="project" value="InterPro"/>
</dbReference>
<dbReference type="Ensembl" id="ENSSANT00000064733.1">
    <property type="protein sequence ID" value="ENSSANP00000060868.1"/>
    <property type="gene ID" value="ENSSANG00000030412.1"/>
</dbReference>
<name>A0A671PX93_9TELE</name>
<dbReference type="GO" id="GO:0004252">
    <property type="term" value="F:serine-type endopeptidase activity"/>
    <property type="evidence" value="ECO:0007669"/>
    <property type="project" value="InterPro"/>
</dbReference>
<dbReference type="GO" id="GO:0005615">
    <property type="term" value="C:extracellular space"/>
    <property type="evidence" value="ECO:0007669"/>
    <property type="project" value="TreeGrafter"/>
</dbReference>
<reference evidence="3" key="2">
    <citation type="submission" date="2025-09" db="UniProtKB">
        <authorList>
            <consortium name="Ensembl"/>
        </authorList>
    </citation>
    <scope>IDENTIFICATION</scope>
</reference>
<organism evidence="3 4">
    <name type="scientific">Sinocyclocheilus anshuiensis</name>
    <dbReference type="NCBI Taxonomy" id="1608454"/>
    <lineage>
        <taxon>Eukaryota</taxon>
        <taxon>Metazoa</taxon>
        <taxon>Chordata</taxon>
        <taxon>Craniata</taxon>
        <taxon>Vertebrata</taxon>
        <taxon>Euteleostomi</taxon>
        <taxon>Actinopterygii</taxon>
        <taxon>Neopterygii</taxon>
        <taxon>Teleostei</taxon>
        <taxon>Ostariophysi</taxon>
        <taxon>Cypriniformes</taxon>
        <taxon>Cyprinidae</taxon>
        <taxon>Cyprininae</taxon>
        <taxon>Sinocyclocheilus</taxon>
    </lineage>
</organism>
<keyword evidence="1" id="KW-1015">Disulfide bond</keyword>
<dbReference type="SUPFAM" id="SSF50494">
    <property type="entry name" value="Trypsin-like serine proteases"/>
    <property type="match status" value="1"/>
</dbReference>
<dbReference type="AlphaFoldDB" id="A0A671PX93"/>
<dbReference type="InterPro" id="IPR043504">
    <property type="entry name" value="Peptidase_S1_PA_chymotrypsin"/>
</dbReference>
<keyword evidence="4" id="KW-1185">Reference proteome</keyword>
<dbReference type="Gene3D" id="2.40.10.10">
    <property type="entry name" value="Trypsin-like serine proteases"/>
    <property type="match status" value="2"/>
</dbReference>
<dbReference type="InterPro" id="IPR050442">
    <property type="entry name" value="Peptidase_S1_coag_factors"/>
</dbReference>
<dbReference type="Pfam" id="PF00089">
    <property type="entry name" value="Trypsin"/>
    <property type="match status" value="1"/>
</dbReference>
<dbReference type="PANTHER" id="PTHR24278:SF25">
    <property type="entry name" value="COAGULATION FACTOR IX"/>
    <property type="match status" value="1"/>
</dbReference>
<protein>
    <recommendedName>
        <fullName evidence="2">Peptidase S1 domain-containing protein</fullName>
    </recommendedName>
</protein>